<evidence type="ECO:0000313" key="2">
    <source>
        <dbReference type="Proteomes" id="UP001205486"/>
    </source>
</evidence>
<proteinExistence type="predicted"/>
<sequence>MLCTAYGLCSLVAFFHCAYRGPFSLRWPDLIGHALDLGTKETKETTSAMGSSSSRGLNEHEPRIRVVHGPAFS</sequence>
<gene>
    <name evidence="1" type="ORF">J2S34_002266</name>
</gene>
<keyword evidence="2" id="KW-1185">Reference proteome</keyword>
<organism evidence="1 2">
    <name type="scientific">Nitrobacter winogradskyi</name>
    <name type="common">Nitrobacter agilis</name>
    <dbReference type="NCBI Taxonomy" id="913"/>
    <lineage>
        <taxon>Bacteria</taxon>
        <taxon>Pseudomonadati</taxon>
        <taxon>Pseudomonadota</taxon>
        <taxon>Alphaproteobacteria</taxon>
        <taxon>Hyphomicrobiales</taxon>
        <taxon>Nitrobacteraceae</taxon>
        <taxon>Nitrobacter</taxon>
    </lineage>
</organism>
<reference evidence="1" key="1">
    <citation type="submission" date="2022-03" db="EMBL/GenBank/DDBJ databases">
        <title>Interactions between chemoautotrophic and heterotrophic bacteria.</title>
        <authorList>
            <person name="Santoro A."/>
        </authorList>
    </citation>
    <scope>NUCLEOTIDE SEQUENCE</scope>
    <source>
        <strain evidence="1">Nb-106</strain>
    </source>
</reference>
<dbReference type="EMBL" id="JALJZS010000002">
    <property type="protein sequence ID" value="MCP1999818.1"/>
    <property type="molecule type" value="Genomic_DNA"/>
</dbReference>
<dbReference type="Proteomes" id="UP001205486">
    <property type="component" value="Unassembled WGS sequence"/>
</dbReference>
<evidence type="ECO:0000313" key="1">
    <source>
        <dbReference type="EMBL" id="MCP1999818.1"/>
    </source>
</evidence>
<name>A0ACC6AK01_NITWI</name>
<comment type="caution">
    <text evidence="1">The sequence shown here is derived from an EMBL/GenBank/DDBJ whole genome shotgun (WGS) entry which is preliminary data.</text>
</comment>
<accession>A0ACC6AK01</accession>
<protein>
    <submittedName>
        <fullName evidence="1">Uncharacterized protein</fullName>
    </submittedName>
</protein>